<accession>A0A7R9FDN5</accession>
<name>A0A7R9FDN5_9NEOP</name>
<organism evidence="1">
    <name type="scientific">Timema bartmani</name>
    <dbReference type="NCBI Taxonomy" id="61472"/>
    <lineage>
        <taxon>Eukaryota</taxon>
        <taxon>Metazoa</taxon>
        <taxon>Ecdysozoa</taxon>
        <taxon>Arthropoda</taxon>
        <taxon>Hexapoda</taxon>
        <taxon>Insecta</taxon>
        <taxon>Pterygota</taxon>
        <taxon>Neoptera</taxon>
        <taxon>Polyneoptera</taxon>
        <taxon>Phasmatodea</taxon>
        <taxon>Timematodea</taxon>
        <taxon>Timematoidea</taxon>
        <taxon>Timematidae</taxon>
        <taxon>Timema</taxon>
    </lineage>
</organism>
<evidence type="ECO:0000313" key="1">
    <source>
        <dbReference type="EMBL" id="CAD7450422.1"/>
    </source>
</evidence>
<dbReference type="EMBL" id="OD575309">
    <property type="protein sequence ID" value="CAD7450422.1"/>
    <property type="molecule type" value="Genomic_DNA"/>
</dbReference>
<gene>
    <name evidence="1" type="ORF">TBIB3V08_LOCUS12692</name>
</gene>
<protein>
    <submittedName>
        <fullName evidence="1">Uncharacterized protein</fullName>
    </submittedName>
</protein>
<reference evidence="1" key="1">
    <citation type="submission" date="2020-11" db="EMBL/GenBank/DDBJ databases">
        <authorList>
            <person name="Tran Van P."/>
        </authorList>
    </citation>
    <scope>NUCLEOTIDE SEQUENCE</scope>
</reference>
<dbReference type="AlphaFoldDB" id="A0A7R9FDN5"/>
<sequence length="127" mass="14546">MTSVVGQYLKNEVPQPERKFWIRAEEPVSYSDLVRLKCGALINTERHLPRPECNIAYETEPVHAGLDIKCLHQQKAINNIAMFAEEGVAFLNNRQEFWRQQRPSTASTKKIIKKAPHATTNNTRLAC</sequence>
<proteinExistence type="predicted"/>